<sequence length="161" mass="18624">MGTMLDSIMVSTARNLQTLRPHVGWNMGRGHFSVGARPTMSRLVWTPLSNGSSRTDTTFGCRVRMWARILKTLAARAPPLCRLRVIFCATNRTLVFLNRTTRALRNGSRTTNVFPPSSLTPGGRRYEMQWTRKKRMGSVKEKWRRSCIRMRKSWKCWRMCG</sequence>
<accession>A0A8D8R9W7</accession>
<proteinExistence type="predicted"/>
<dbReference type="EMBL" id="HBUF01145972">
    <property type="protein sequence ID" value="CAG6647218.1"/>
    <property type="molecule type" value="Transcribed_RNA"/>
</dbReference>
<name>A0A8D8R9W7_9HEMI</name>
<evidence type="ECO:0000313" key="1">
    <source>
        <dbReference type="EMBL" id="CAG6647229.1"/>
    </source>
</evidence>
<organism evidence="1">
    <name type="scientific">Cacopsylla melanoneura</name>
    <dbReference type="NCBI Taxonomy" id="428564"/>
    <lineage>
        <taxon>Eukaryota</taxon>
        <taxon>Metazoa</taxon>
        <taxon>Ecdysozoa</taxon>
        <taxon>Arthropoda</taxon>
        <taxon>Hexapoda</taxon>
        <taxon>Insecta</taxon>
        <taxon>Pterygota</taxon>
        <taxon>Neoptera</taxon>
        <taxon>Paraneoptera</taxon>
        <taxon>Hemiptera</taxon>
        <taxon>Sternorrhyncha</taxon>
        <taxon>Psylloidea</taxon>
        <taxon>Psyllidae</taxon>
        <taxon>Psyllinae</taxon>
        <taxon>Cacopsylla</taxon>
    </lineage>
</organism>
<protein>
    <submittedName>
        <fullName evidence="1">Uncharacterized protein</fullName>
    </submittedName>
</protein>
<dbReference type="AlphaFoldDB" id="A0A8D8R9W7"/>
<dbReference type="EMBL" id="HBUF01145973">
    <property type="protein sequence ID" value="CAG6647221.1"/>
    <property type="molecule type" value="Transcribed_RNA"/>
</dbReference>
<dbReference type="EMBL" id="HBUF01145975">
    <property type="protein sequence ID" value="CAG6647229.1"/>
    <property type="molecule type" value="Transcribed_RNA"/>
</dbReference>
<reference evidence="1" key="1">
    <citation type="submission" date="2021-05" db="EMBL/GenBank/DDBJ databases">
        <authorList>
            <person name="Alioto T."/>
            <person name="Alioto T."/>
            <person name="Gomez Garrido J."/>
        </authorList>
    </citation>
    <scope>NUCLEOTIDE SEQUENCE</scope>
</reference>
<dbReference type="EMBL" id="HBUF01145974">
    <property type="protein sequence ID" value="CAG6647225.1"/>
    <property type="molecule type" value="Transcribed_RNA"/>
</dbReference>